<gene>
    <name evidence="2" type="ORF">DFR60_10962</name>
</gene>
<dbReference type="Proteomes" id="UP000248057">
    <property type="component" value="Unassembled WGS sequence"/>
</dbReference>
<proteinExistence type="predicted"/>
<accession>A0A2V3YF46</accession>
<dbReference type="Pfam" id="PF14399">
    <property type="entry name" value="BtrH_N"/>
    <property type="match status" value="1"/>
</dbReference>
<feature type="domain" description="Butirosin biosynthesis protein H N-terminal" evidence="1">
    <location>
        <begin position="15"/>
        <end position="152"/>
    </location>
</feature>
<dbReference type="GeneID" id="86062698"/>
<evidence type="ECO:0000313" key="2">
    <source>
        <dbReference type="EMBL" id="PXX51659.1"/>
    </source>
</evidence>
<dbReference type="RefSeq" id="WP_110324009.1">
    <property type="nucleotide sequence ID" value="NZ_QJKD01000009.1"/>
</dbReference>
<comment type="caution">
    <text evidence="2">The sequence shown here is derived from an EMBL/GenBank/DDBJ whole genome shotgun (WGS) entry which is preliminary data.</text>
</comment>
<dbReference type="AlphaFoldDB" id="A0A2V3YF46"/>
<dbReference type="InterPro" id="IPR026935">
    <property type="entry name" value="BtrH_N"/>
</dbReference>
<evidence type="ECO:0000313" key="3">
    <source>
        <dbReference type="Proteomes" id="UP000248057"/>
    </source>
</evidence>
<dbReference type="EMBL" id="QJKD01000009">
    <property type="protein sequence ID" value="PXX51659.1"/>
    <property type="molecule type" value="Genomic_DNA"/>
</dbReference>
<name>A0A2V3YF46_9FIRM</name>
<sequence>MKQIIELKHHSHDYECMWNGIEDLYINETGESLPDGFFFLLSGFGSFCYRKTDKSDLKRMVALGDGRTKHMYAFLAPIAGFTYAHHSYSTFERALKKAKEEIDAGHPVVLGALDMYYLSYYPKLYHKEHIPFHYVLMTGYDDDQRLICLYDCGRTQLLTLGYDELKNSMNCSYPGLSSENTICTVRMTEKRSKNQIASEALALQKDHFLNPPASFLGYKGLEKMIRELPDWKKQLTKEEYDKILLNMVTFFGTVPTVPNALKGIAEPDEIRYRGTFDKMAQMLVEIGTDWLVENGMVQSEGGGMVRSEESGMVRLKEGGMVRQAGWVEAADCFHRCADYIEEISTIIIRYLSGNGDETDHFPSLFTSLLEQLKKGYSLL</sequence>
<organism evidence="2 3">
    <name type="scientific">Hungatella effluvii</name>
    <dbReference type="NCBI Taxonomy" id="1096246"/>
    <lineage>
        <taxon>Bacteria</taxon>
        <taxon>Bacillati</taxon>
        <taxon>Bacillota</taxon>
        <taxon>Clostridia</taxon>
        <taxon>Lachnospirales</taxon>
        <taxon>Lachnospiraceae</taxon>
        <taxon>Hungatella</taxon>
    </lineage>
</organism>
<protein>
    <submittedName>
        <fullName evidence="2">Butirosin biosynthesis protein H-like</fullName>
    </submittedName>
</protein>
<reference evidence="2 3" key="1">
    <citation type="submission" date="2018-05" db="EMBL/GenBank/DDBJ databases">
        <title>Genomic Encyclopedia of Type Strains, Phase IV (KMG-IV): sequencing the most valuable type-strain genomes for metagenomic binning, comparative biology and taxonomic classification.</title>
        <authorList>
            <person name="Goeker M."/>
        </authorList>
    </citation>
    <scope>NUCLEOTIDE SEQUENCE [LARGE SCALE GENOMIC DNA]</scope>
    <source>
        <strain evidence="2 3">DSM 24995</strain>
    </source>
</reference>
<keyword evidence="3" id="KW-1185">Reference proteome</keyword>
<evidence type="ECO:0000259" key="1">
    <source>
        <dbReference type="Pfam" id="PF14399"/>
    </source>
</evidence>